<dbReference type="PANTHER" id="PTHR31066">
    <property type="entry name" value="OS05G0427100 PROTEIN-RELATED"/>
    <property type="match status" value="1"/>
</dbReference>
<dbReference type="PANTHER" id="PTHR31066:SF47">
    <property type="entry name" value="PB1 DOMAIN-CONTAINING PROTEIN"/>
    <property type="match status" value="1"/>
</dbReference>
<proteinExistence type="predicted"/>
<dbReference type="EMBL" id="JBJKBG010000007">
    <property type="protein sequence ID" value="KAL3729324.1"/>
    <property type="molecule type" value="Genomic_DNA"/>
</dbReference>
<evidence type="ECO:0000313" key="3">
    <source>
        <dbReference type="Proteomes" id="UP001634007"/>
    </source>
</evidence>
<dbReference type="InterPro" id="IPR000270">
    <property type="entry name" value="PB1_dom"/>
</dbReference>
<name>A0ABD3JST2_EUCGL</name>
<dbReference type="SMART" id="SM00666">
    <property type="entry name" value="PB1"/>
    <property type="match status" value="1"/>
</dbReference>
<dbReference type="InterPro" id="IPR053198">
    <property type="entry name" value="Gynoecium_Dev_Regulator"/>
</dbReference>
<dbReference type="Pfam" id="PF00564">
    <property type="entry name" value="PB1"/>
    <property type="match status" value="1"/>
</dbReference>
<feature type="domain" description="PB1" evidence="1">
    <location>
        <begin position="53"/>
        <end position="137"/>
    </location>
</feature>
<dbReference type="Proteomes" id="UP001634007">
    <property type="component" value="Unassembled WGS sequence"/>
</dbReference>
<dbReference type="Gene3D" id="3.10.20.90">
    <property type="entry name" value="Phosphatidylinositol 3-kinase Catalytic Subunit, Chain A, domain 1"/>
    <property type="match status" value="1"/>
</dbReference>
<keyword evidence="3" id="KW-1185">Reference proteome</keyword>
<dbReference type="AlphaFoldDB" id="A0ABD3JST2"/>
<comment type="caution">
    <text evidence="2">The sequence shown here is derived from an EMBL/GenBank/DDBJ whole genome shotgun (WGS) entry which is preliminary data.</text>
</comment>
<reference evidence="2 3" key="1">
    <citation type="submission" date="2024-11" db="EMBL/GenBank/DDBJ databases">
        <title>Chromosome-level genome assembly of Eucalyptus globulus Labill. provides insights into its genome evolution.</title>
        <authorList>
            <person name="Li X."/>
        </authorList>
    </citation>
    <scope>NUCLEOTIDE SEQUENCE [LARGE SCALE GENOMIC DNA]</scope>
    <source>
        <strain evidence="2">CL2024</strain>
        <tissue evidence="2">Fresh tender leaves</tissue>
    </source>
</reference>
<accession>A0ABD3JST2</accession>
<sequence>MGDDGGDGGGGGGGGEATSLSNKVKFLCSHGGKILPRPATGTSSTWAARPGSPPSLATHLSPVLAFLRDDWHVGFVDLMKKLSAQIDSDVVLKYQVAQEDLDALVSVQSDEDLRHMLDEYDATQRREPEAPAFLFPANPTVVENQTAALEQQTLEQRYVDTINGIVRTIPNVRLAPLRVSCAAFSISSAWSSPSRPSPDSGRSTDATAQETFAFNGRWLPMTKVHSSPSLCSLSNRPFLWPRGP</sequence>
<evidence type="ECO:0000259" key="1">
    <source>
        <dbReference type="SMART" id="SM00666"/>
    </source>
</evidence>
<dbReference type="SUPFAM" id="SSF54277">
    <property type="entry name" value="CAD &amp; PB1 domains"/>
    <property type="match status" value="1"/>
</dbReference>
<protein>
    <recommendedName>
        <fullName evidence="1">PB1 domain-containing protein</fullName>
    </recommendedName>
</protein>
<evidence type="ECO:0000313" key="2">
    <source>
        <dbReference type="EMBL" id="KAL3729324.1"/>
    </source>
</evidence>
<organism evidence="2 3">
    <name type="scientific">Eucalyptus globulus</name>
    <name type="common">Tasmanian blue gum</name>
    <dbReference type="NCBI Taxonomy" id="34317"/>
    <lineage>
        <taxon>Eukaryota</taxon>
        <taxon>Viridiplantae</taxon>
        <taxon>Streptophyta</taxon>
        <taxon>Embryophyta</taxon>
        <taxon>Tracheophyta</taxon>
        <taxon>Spermatophyta</taxon>
        <taxon>Magnoliopsida</taxon>
        <taxon>eudicotyledons</taxon>
        <taxon>Gunneridae</taxon>
        <taxon>Pentapetalae</taxon>
        <taxon>rosids</taxon>
        <taxon>malvids</taxon>
        <taxon>Myrtales</taxon>
        <taxon>Myrtaceae</taxon>
        <taxon>Myrtoideae</taxon>
        <taxon>Eucalypteae</taxon>
        <taxon>Eucalyptus</taxon>
    </lineage>
</organism>
<gene>
    <name evidence="2" type="ORF">ACJRO7_026433</name>
</gene>